<dbReference type="InterPro" id="IPR005598">
    <property type="entry name" value="ATP_synth_I"/>
</dbReference>
<sequence length="126" mass="13772">MSELARYRRWMSVSILTILMICFLIAALFPAIQTIGVGVALGAVISWINASYLGRKVRIMADDAVGGNLKRVNLGFLTRAALAVLGVFLAMQFPQYLNTYAVVGGLFLAQFSLLFIGIILSRNTEI</sequence>
<reference evidence="8 10" key="2">
    <citation type="submission" date="2020-06" db="EMBL/GenBank/DDBJ databases">
        <title>Complete genome of Paenibacillus barcinonensis KACC11450.</title>
        <authorList>
            <person name="Kim M."/>
            <person name="Park Y.-J."/>
            <person name="Shin J.-H."/>
        </authorList>
    </citation>
    <scope>NUCLEOTIDE SEQUENCE [LARGE SCALE GENOMIC DNA]</scope>
    <source>
        <strain evidence="8 10">KACC11450</strain>
    </source>
</reference>
<feature type="transmembrane region" description="Helical" evidence="6">
    <location>
        <begin position="99"/>
        <end position="120"/>
    </location>
</feature>
<accession>A0A2V4VU79</accession>
<dbReference type="Proteomes" id="UP000247790">
    <property type="component" value="Unassembled WGS sequence"/>
</dbReference>
<evidence type="ECO:0000256" key="5">
    <source>
        <dbReference type="ARBA" id="ARBA00023136"/>
    </source>
</evidence>
<dbReference type="Proteomes" id="UP000509327">
    <property type="component" value="Chromosome"/>
</dbReference>
<comment type="subcellular location">
    <subcellularLocation>
        <location evidence="1">Cell membrane</location>
        <topology evidence="1">Multi-pass membrane protein</topology>
    </subcellularLocation>
</comment>
<dbReference type="OrthoDB" id="2678639at2"/>
<evidence type="ECO:0000313" key="7">
    <source>
        <dbReference type="EMBL" id="PYE50692.1"/>
    </source>
</evidence>
<feature type="transmembrane region" description="Helical" evidence="6">
    <location>
        <begin position="12"/>
        <end position="29"/>
    </location>
</feature>
<keyword evidence="5 6" id="KW-0472">Membrane</keyword>
<feature type="transmembrane region" description="Helical" evidence="6">
    <location>
        <begin position="35"/>
        <end position="53"/>
    </location>
</feature>
<dbReference type="RefSeq" id="WP_110895632.1">
    <property type="nucleotide sequence ID" value="NZ_CP054614.1"/>
</dbReference>
<evidence type="ECO:0000256" key="4">
    <source>
        <dbReference type="ARBA" id="ARBA00022989"/>
    </source>
</evidence>
<keyword evidence="2" id="KW-1003">Cell membrane</keyword>
<evidence type="ECO:0000256" key="6">
    <source>
        <dbReference type="SAM" id="Phobius"/>
    </source>
</evidence>
<dbReference type="EMBL" id="QJSW01000003">
    <property type="protein sequence ID" value="PYE50692.1"/>
    <property type="molecule type" value="Genomic_DNA"/>
</dbReference>
<evidence type="ECO:0000313" key="8">
    <source>
        <dbReference type="EMBL" id="QKS57382.1"/>
    </source>
</evidence>
<gene>
    <name evidence="7" type="ORF">DFQ00_103109</name>
    <name evidence="8" type="ORF">HUB98_14405</name>
</gene>
<reference evidence="7 9" key="1">
    <citation type="submission" date="2018-06" db="EMBL/GenBank/DDBJ databases">
        <title>Genomic Encyclopedia of Type Strains, Phase III (KMG-III): the genomes of soil and plant-associated and newly described type strains.</title>
        <authorList>
            <person name="Whitman W."/>
        </authorList>
    </citation>
    <scope>NUCLEOTIDE SEQUENCE [LARGE SCALE GENOMIC DNA]</scope>
    <source>
        <strain evidence="7 9">CECT 7022</strain>
    </source>
</reference>
<name>A0A2V4VU79_PAEBA</name>
<feature type="transmembrane region" description="Helical" evidence="6">
    <location>
        <begin position="74"/>
        <end position="93"/>
    </location>
</feature>
<proteinExistence type="predicted"/>
<protein>
    <submittedName>
        <fullName evidence="7">ATP synthase protein I</fullName>
    </submittedName>
    <submittedName>
        <fullName evidence="8">ATP synthase subunit I</fullName>
    </submittedName>
</protein>
<dbReference type="EMBL" id="CP054614">
    <property type="protein sequence ID" value="QKS57382.1"/>
    <property type="molecule type" value="Genomic_DNA"/>
</dbReference>
<dbReference type="Pfam" id="PF03899">
    <property type="entry name" value="ATP-synt_I"/>
    <property type="match status" value="1"/>
</dbReference>
<keyword evidence="10" id="KW-1185">Reference proteome</keyword>
<organism evidence="7 9">
    <name type="scientific">Paenibacillus barcinonensis</name>
    <dbReference type="NCBI Taxonomy" id="198119"/>
    <lineage>
        <taxon>Bacteria</taxon>
        <taxon>Bacillati</taxon>
        <taxon>Bacillota</taxon>
        <taxon>Bacilli</taxon>
        <taxon>Bacillales</taxon>
        <taxon>Paenibacillaceae</taxon>
        <taxon>Paenibacillus</taxon>
    </lineage>
</organism>
<dbReference type="GO" id="GO:0005886">
    <property type="term" value="C:plasma membrane"/>
    <property type="evidence" value="ECO:0007669"/>
    <property type="project" value="UniProtKB-SubCell"/>
</dbReference>
<keyword evidence="4 6" id="KW-1133">Transmembrane helix</keyword>
<evidence type="ECO:0000313" key="10">
    <source>
        <dbReference type="Proteomes" id="UP000509327"/>
    </source>
</evidence>
<evidence type="ECO:0000256" key="3">
    <source>
        <dbReference type="ARBA" id="ARBA00022692"/>
    </source>
</evidence>
<dbReference type="AlphaFoldDB" id="A0A2V4VU79"/>
<evidence type="ECO:0000256" key="1">
    <source>
        <dbReference type="ARBA" id="ARBA00004651"/>
    </source>
</evidence>
<evidence type="ECO:0000256" key="2">
    <source>
        <dbReference type="ARBA" id="ARBA00022475"/>
    </source>
</evidence>
<evidence type="ECO:0000313" key="9">
    <source>
        <dbReference type="Proteomes" id="UP000247790"/>
    </source>
</evidence>
<keyword evidence="3 6" id="KW-0812">Transmembrane</keyword>